<evidence type="ECO:0000313" key="1">
    <source>
        <dbReference type="EMBL" id="AJR09634.1"/>
    </source>
</evidence>
<keyword evidence="2" id="KW-1185">Reference proteome</keyword>
<accession>A0A0C5WX75</accession>
<proteinExistence type="predicted"/>
<dbReference type="OrthoDB" id="6637242at2"/>
<gene>
    <name evidence="1" type="ORF">H744_2c2983</name>
</gene>
<dbReference type="Proteomes" id="UP000032303">
    <property type="component" value="Chromosome 2"/>
</dbReference>
<dbReference type="KEGG" id="pgb:H744_2c2983"/>
<dbReference type="EMBL" id="CP005974">
    <property type="protein sequence ID" value="AJR09634.1"/>
    <property type="molecule type" value="Genomic_DNA"/>
</dbReference>
<organism evidence="1 2">
    <name type="scientific">Photobacterium gaetbulicola Gung47</name>
    <dbReference type="NCBI Taxonomy" id="658445"/>
    <lineage>
        <taxon>Bacteria</taxon>
        <taxon>Pseudomonadati</taxon>
        <taxon>Pseudomonadota</taxon>
        <taxon>Gammaproteobacteria</taxon>
        <taxon>Vibrionales</taxon>
        <taxon>Vibrionaceae</taxon>
        <taxon>Photobacterium</taxon>
    </lineage>
</organism>
<reference evidence="1 2" key="1">
    <citation type="submission" date="2013-05" db="EMBL/GenBank/DDBJ databases">
        <title>Complete genome sequence of the lipase-producing bacterium Photobacterium gaetbulicola Gung47.</title>
        <authorList>
            <person name="Kim Y.-O."/>
        </authorList>
    </citation>
    <scope>NUCLEOTIDE SEQUENCE [LARGE SCALE GENOMIC DNA]</scope>
    <source>
        <strain evidence="1 2">Gung47</strain>
    </source>
</reference>
<dbReference type="PATRIC" id="fig|658445.3.peg.5040"/>
<evidence type="ECO:0000313" key="2">
    <source>
        <dbReference type="Proteomes" id="UP000032303"/>
    </source>
</evidence>
<name>A0A0C5WX75_9GAMM</name>
<sequence>MTANLEQLVIKTEKDFLKYAMDVLVYDKEEKDIVFDGWPIVDIDIKGDRYHSSLPTKLMESFVGFQQEVDKAYTTLIYDTSNRQKLTNSDKESLELVFTIRKGSTGATSSGDWFSSICEKLDVVFKDMSGRQKLALLAVVALAISGTYSGTKYMDGQSKEAVEKQRTEQIALMTKAMSENSQHSVEAMRDVVLAKALEEAPEKGHRVVAHLDEGYKGIIKAVPDAERVKIGKVIKLNNADIKRISTKPDVVTEVKDWTGYFVIESMSNNKAKGYMILGVSPESDDASFSIRVDHSFITNSEKDTLHNAFRDGEPVHLDYQAKLKNGEIAEARLLRVLESEPDIDDESKIAYTPISDVNS</sequence>
<dbReference type="HOGENOM" id="CLU_069806_0_0_6"/>
<dbReference type="AlphaFoldDB" id="A0A0C5WX75"/>
<protein>
    <submittedName>
        <fullName evidence="1">Uncharacterized protein</fullName>
    </submittedName>
</protein>